<feature type="domain" description="4'-phosphopantetheinyl transferase" evidence="2">
    <location>
        <begin position="103"/>
        <end position="174"/>
    </location>
</feature>
<keyword evidence="1 3" id="KW-0808">Transferase</keyword>
<evidence type="ECO:0000256" key="1">
    <source>
        <dbReference type="ARBA" id="ARBA00022679"/>
    </source>
</evidence>
<dbReference type="Pfam" id="PF01648">
    <property type="entry name" value="ACPS"/>
    <property type="match status" value="1"/>
</dbReference>
<dbReference type="GO" id="GO:0000287">
    <property type="term" value="F:magnesium ion binding"/>
    <property type="evidence" value="ECO:0007669"/>
    <property type="project" value="InterPro"/>
</dbReference>
<gene>
    <name evidence="3" type="ORF">IPN75_05280</name>
</gene>
<comment type="caution">
    <text evidence="3">The sequence shown here is derived from an EMBL/GenBank/DDBJ whole genome shotgun (WGS) entry which is preliminary data.</text>
</comment>
<dbReference type="EMBL" id="JADKBR010000003">
    <property type="protein sequence ID" value="MBK8889835.1"/>
    <property type="molecule type" value="Genomic_DNA"/>
</dbReference>
<dbReference type="InterPro" id="IPR037143">
    <property type="entry name" value="4-PPantetheinyl_Trfase_dom_sf"/>
</dbReference>
<dbReference type="Proteomes" id="UP000808146">
    <property type="component" value="Unassembled WGS sequence"/>
</dbReference>
<dbReference type="SUPFAM" id="SSF56214">
    <property type="entry name" value="4'-phosphopantetheinyl transferase"/>
    <property type="match status" value="1"/>
</dbReference>
<dbReference type="InterPro" id="IPR008278">
    <property type="entry name" value="4-PPantetheinyl_Trfase_dom"/>
</dbReference>
<dbReference type="Gene3D" id="3.90.470.20">
    <property type="entry name" value="4'-phosphopantetheinyl transferase domain"/>
    <property type="match status" value="1"/>
</dbReference>
<reference evidence="3" key="1">
    <citation type="submission" date="2020-10" db="EMBL/GenBank/DDBJ databases">
        <title>Connecting structure to function with the recovery of over 1000 high-quality activated sludge metagenome-assembled genomes encoding full-length rRNA genes using long-read sequencing.</title>
        <authorList>
            <person name="Singleton C.M."/>
            <person name="Petriglieri F."/>
            <person name="Kristensen J.M."/>
            <person name="Kirkegaard R.H."/>
            <person name="Michaelsen T.Y."/>
            <person name="Andersen M.H."/>
            <person name="Karst S.M."/>
            <person name="Dueholm M.S."/>
            <person name="Nielsen P.H."/>
            <person name="Albertsen M."/>
        </authorList>
    </citation>
    <scope>NUCLEOTIDE SEQUENCE</scope>
    <source>
        <strain evidence="3">OdNE_18-Q3-R46-58_BAT3C.305</strain>
    </source>
</reference>
<accession>A0A9D7QME7</accession>
<organism evidence="3 4">
    <name type="scientific">Candidatus Dechloromonas phosphorivorans</name>
    <dbReference type="NCBI Taxonomy" id="2899244"/>
    <lineage>
        <taxon>Bacteria</taxon>
        <taxon>Pseudomonadati</taxon>
        <taxon>Pseudomonadota</taxon>
        <taxon>Betaproteobacteria</taxon>
        <taxon>Rhodocyclales</taxon>
        <taxon>Azonexaceae</taxon>
        <taxon>Dechloromonas</taxon>
    </lineage>
</organism>
<evidence type="ECO:0000259" key="2">
    <source>
        <dbReference type="Pfam" id="PF01648"/>
    </source>
</evidence>
<sequence length="210" mass="21991">MSRVTRRLMFTPTLIGSALADGQDLHLLSLATPDTTPRADARALIRQALHEALLNLLAADPESVVLISAPGQPVRLAPPWADIGLSISHEPGLSLAVINLAGPVGVDLLRVATIASGSGAVARDYLGPDAASALSRLPDEQLQRAFAQAWTRLEARLKCLALELREWSPALEARLTGCRVTDLAMTEGWVGAVAIPGEGFSAAPTRVGAG</sequence>
<evidence type="ECO:0000313" key="4">
    <source>
        <dbReference type="Proteomes" id="UP000808146"/>
    </source>
</evidence>
<evidence type="ECO:0000313" key="3">
    <source>
        <dbReference type="EMBL" id="MBK8889835.1"/>
    </source>
</evidence>
<dbReference type="GO" id="GO:0008897">
    <property type="term" value="F:holo-[acyl-carrier-protein] synthase activity"/>
    <property type="evidence" value="ECO:0007669"/>
    <property type="project" value="InterPro"/>
</dbReference>
<proteinExistence type="predicted"/>
<dbReference type="AlphaFoldDB" id="A0A9D7QME7"/>
<protein>
    <submittedName>
        <fullName evidence="3">4'-phosphopantetheinyl transferase superfamily protein</fullName>
    </submittedName>
</protein>
<name>A0A9D7QME7_9RHOO</name>